<gene>
    <name evidence="2" type="ORF">H0235_017692</name>
</gene>
<feature type="compositionally biased region" description="Basic and acidic residues" evidence="1">
    <location>
        <begin position="66"/>
        <end position="87"/>
    </location>
</feature>
<dbReference type="Proteomes" id="UP000600918">
    <property type="component" value="Unassembled WGS sequence"/>
</dbReference>
<reference evidence="2" key="1">
    <citation type="journal article" date="2020" name="G3 (Bethesda)">
        <title>High-Quality Assemblies for Three Invasive Social Wasps from the &lt;i&gt;Vespula&lt;/i&gt; Genus.</title>
        <authorList>
            <person name="Harrop T.W.R."/>
            <person name="Guhlin J."/>
            <person name="McLaughlin G.M."/>
            <person name="Permina E."/>
            <person name="Stockwell P."/>
            <person name="Gilligan J."/>
            <person name="Le Lec M.F."/>
            <person name="Gruber M.A.M."/>
            <person name="Quinn O."/>
            <person name="Lovegrove M."/>
            <person name="Duncan E.J."/>
            <person name="Remnant E.J."/>
            <person name="Van Eeckhoven J."/>
            <person name="Graham B."/>
            <person name="Knapp R.A."/>
            <person name="Langford K.W."/>
            <person name="Kronenberg Z."/>
            <person name="Press M.O."/>
            <person name="Eacker S.M."/>
            <person name="Wilson-Rankin E.E."/>
            <person name="Purcell J."/>
            <person name="Lester P.J."/>
            <person name="Dearden P.K."/>
        </authorList>
    </citation>
    <scope>NUCLEOTIDE SEQUENCE</scope>
    <source>
        <strain evidence="2">Volc-1</strain>
    </source>
</reference>
<feature type="region of interest" description="Disordered" evidence="1">
    <location>
        <begin position="66"/>
        <end position="88"/>
    </location>
</feature>
<keyword evidence="3" id="KW-1185">Reference proteome</keyword>
<protein>
    <submittedName>
        <fullName evidence="2">Uncharacterized protein</fullName>
    </submittedName>
</protein>
<accession>A0A834MZS4</accession>
<evidence type="ECO:0000256" key="1">
    <source>
        <dbReference type="SAM" id="MobiDB-lite"/>
    </source>
</evidence>
<evidence type="ECO:0000313" key="3">
    <source>
        <dbReference type="Proteomes" id="UP000600918"/>
    </source>
</evidence>
<organism evidence="2 3">
    <name type="scientific">Vespula pensylvanica</name>
    <name type="common">Western yellow jacket</name>
    <name type="synonym">Wasp</name>
    <dbReference type="NCBI Taxonomy" id="30213"/>
    <lineage>
        <taxon>Eukaryota</taxon>
        <taxon>Metazoa</taxon>
        <taxon>Ecdysozoa</taxon>
        <taxon>Arthropoda</taxon>
        <taxon>Hexapoda</taxon>
        <taxon>Insecta</taxon>
        <taxon>Pterygota</taxon>
        <taxon>Neoptera</taxon>
        <taxon>Endopterygota</taxon>
        <taxon>Hymenoptera</taxon>
        <taxon>Apocrita</taxon>
        <taxon>Aculeata</taxon>
        <taxon>Vespoidea</taxon>
        <taxon>Vespidae</taxon>
        <taxon>Vespinae</taxon>
        <taxon>Vespula</taxon>
    </lineage>
</organism>
<name>A0A834MZS4_VESPE</name>
<evidence type="ECO:0000313" key="2">
    <source>
        <dbReference type="EMBL" id="KAF7390530.1"/>
    </source>
</evidence>
<proteinExistence type="predicted"/>
<dbReference type="AlphaFoldDB" id="A0A834MZS4"/>
<dbReference type="EMBL" id="JACSDY010000023">
    <property type="protein sequence ID" value="KAF7390530.1"/>
    <property type="molecule type" value="Genomic_DNA"/>
</dbReference>
<comment type="caution">
    <text evidence="2">The sequence shown here is derived from an EMBL/GenBank/DDBJ whole genome shotgun (WGS) entry which is preliminary data.</text>
</comment>
<sequence length="217" mass="24664">MLADFVVVNGLWTTYLFAPLSFFFPSSSSIGIDCCISRDRTEKVNFGKNLSHSIDGLLTIIPREEKRREEKRREEQSREKKRREEKSYGGYGDAFSTVFFQQRMFTRSSQRASMKRDGARELDVERRHWDHLASLRFVPWPPTPVASLSLLLARPLRRRAFCHGSGDESGKVIGCSRGRPTPATEASSRPYPHHGICTSSRHCIGRPVALSFRLGAC</sequence>